<protein>
    <submittedName>
        <fullName evidence="1">Uncharacterized protein conserved in bacteria</fullName>
    </submittedName>
</protein>
<name>A0A3P8M2W5_RAOTE</name>
<dbReference type="KEGG" id="rtg:NCTC13098_02964"/>
<dbReference type="AlphaFoldDB" id="A0A3P8M2W5"/>
<gene>
    <name evidence="1" type="ORF">NCTC13098_02964</name>
</gene>
<sequence>MNLFGEMLHRFFGLYADVHLFNQLTLVLQPTGKTTAMERESQPARTGLTKDLAKRSGGLTFIASASFSNRTALMGLCWVLRINRPAIRCVFARGRGWAFRQVNCVP</sequence>
<dbReference type="EMBL" id="LR131271">
    <property type="protein sequence ID" value="VDR26613.1"/>
    <property type="molecule type" value="Genomic_DNA"/>
</dbReference>
<organism evidence="1 2">
    <name type="scientific">Raoultella terrigena</name>
    <name type="common">Klebsiella terrigena</name>
    <dbReference type="NCBI Taxonomy" id="577"/>
    <lineage>
        <taxon>Bacteria</taxon>
        <taxon>Pseudomonadati</taxon>
        <taxon>Pseudomonadota</taxon>
        <taxon>Gammaproteobacteria</taxon>
        <taxon>Enterobacterales</taxon>
        <taxon>Enterobacteriaceae</taxon>
        <taxon>Klebsiella/Raoultella group</taxon>
        <taxon>Raoultella</taxon>
    </lineage>
</organism>
<proteinExistence type="predicted"/>
<reference evidence="1 2" key="1">
    <citation type="submission" date="2018-12" db="EMBL/GenBank/DDBJ databases">
        <authorList>
            <consortium name="Pathogen Informatics"/>
        </authorList>
    </citation>
    <scope>NUCLEOTIDE SEQUENCE [LARGE SCALE GENOMIC DNA]</scope>
    <source>
        <strain evidence="1 2">NCTC13098</strain>
    </source>
</reference>
<evidence type="ECO:0000313" key="1">
    <source>
        <dbReference type="EMBL" id="VDR26613.1"/>
    </source>
</evidence>
<evidence type="ECO:0000313" key="2">
    <source>
        <dbReference type="Proteomes" id="UP000274346"/>
    </source>
</evidence>
<accession>A0A3P8M2W5</accession>
<dbReference type="Proteomes" id="UP000274346">
    <property type="component" value="Chromosome"/>
</dbReference>